<keyword evidence="2" id="KW-1185">Reference proteome</keyword>
<name>A0A7J9EV48_9ROSI</name>
<evidence type="ECO:0000313" key="2">
    <source>
        <dbReference type="Proteomes" id="UP000593568"/>
    </source>
</evidence>
<dbReference type="EMBL" id="JABEZW010000009">
    <property type="protein sequence ID" value="MBA0776913.1"/>
    <property type="molecule type" value="Genomic_DNA"/>
</dbReference>
<evidence type="ECO:0000313" key="1">
    <source>
        <dbReference type="EMBL" id="MBA0776913.1"/>
    </source>
</evidence>
<proteinExistence type="predicted"/>
<gene>
    <name evidence="1" type="ORF">Gotri_011849</name>
</gene>
<accession>A0A7J9EV48</accession>
<sequence length="22" mass="2696">MMQSILQLFLMVYLVNLIRWSP</sequence>
<comment type="caution">
    <text evidence="1">The sequence shown here is derived from an EMBL/GenBank/DDBJ whole genome shotgun (WGS) entry which is preliminary data.</text>
</comment>
<protein>
    <submittedName>
        <fullName evidence="1">Uncharacterized protein</fullName>
    </submittedName>
</protein>
<dbReference type="Proteomes" id="UP000593568">
    <property type="component" value="Unassembled WGS sequence"/>
</dbReference>
<organism evidence="1 2">
    <name type="scientific">Gossypium trilobum</name>
    <dbReference type="NCBI Taxonomy" id="34281"/>
    <lineage>
        <taxon>Eukaryota</taxon>
        <taxon>Viridiplantae</taxon>
        <taxon>Streptophyta</taxon>
        <taxon>Embryophyta</taxon>
        <taxon>Tracheophyta</taxon>
        <taxon>Spermatophyta</taxon>
        <taxon>Magnoliopsida</taxon>
        <taxon>eudicotyledons</taxon>
        <taxon>Gunneridae</taxon>
        <taxon>Pentapetalae</taxon>
        <taxon>rosids</taxon>
        <taxon>malvids</taxon>
        <taxon>Malvales</taxon>
        <taxon>Malvaceae</taxon>
        <taxon>Malvoideae</taxon>
        <taxon>Gossypium</taxon>
    </lineage>
</organism>
<dbReference type="AlphaFoldDB" id="A0A7J9EV48"/>
<reference evidence="1 2" key="1">
    <citation type="journal article" date="2019" name="Genome Biol. Evol.">
        <title>Insights into the evolution of the New World diploid cottons (Gossypium, subgenus Houzingenia) based on genome sequencing.</title>
        <authorList>
            <person name="Grover C.E."/>
            <person name="Arick M.A. 2nd"/>
            <person name="Thrash A."/>
            <person name="Conover J.L."/>
            <person name="Sanders W.S."/>
            <person name="Peterson D.G."/>
            <person name="Frelichowski J.E."/>
            <person name="Scheffler J.A."/>
            <person name="Scheffler B.E."/>
            <person name="Wendel J.F."/>
        </authorList>
    </citation>
    <scope>NUCLEOTIDE SEQUENCE [LARGE SCALE GENOMIC DNA]</scope>
    <source>
        <strain evidence="1">8</strain>
        <tissue evidence="1">Leaf</tissue>
    </source>
</reference>